<protein>
    <recommendedName>
        <fullName evidence="4">DUF3549 domain-containing protein</fullName>
    </recommendedName>
</protein>
<dbReference type="Pfam" id="PF19795">
    <property type="entry name" value="DUF6279"/>
    <property type="match status" value="1"/>
</dbReference>
<feature type="chain" id="PRO_5033033795" description="DUF3549 domain-containing protein" evidence="1">
    <location>
        <begin position="26"/>
        <end position="281"/>
    </location>
</feature>
<dbReference type="EMBL" id="JACHFE010000004">
    <property type="protein sequence ID" value="MBB5321465.1"/>
    <property type="molecule type" value="Genomic_DNA"/>
</dbReference>
<evidence type="ECO:0000256" key="1">
    <source>
        <dbReference type="SAM" id="SignalP"/>
    </source>
</evidence>
<name>A0A840UGG7_9GAMM</name>
<sequence length="281" mass="32154">MRKTAALLTGCLLLVLSGCSSTRIAYNYADQGIIWWVEDYVTLTSAQEEQLEQDLDSLQQWHCSDELPRYSTWLRELETDILSGTPDVETIRYHQQQLLGFVPQLLERGTPAAQNLLESLSDEQVRELADNMASKQEELEEEMLAGSPEETARARAERTRERIEGWLGDLNEQQWALVQAWSADRAQQTQIWLEGRRNWQNALLAELDHRKQPGFDDAVRDLLVHSEQARGEAYRRMSEESRAAMAVLIHDLIQAGGPEHREHILAKARDLNSDFVALTCQ</sequence>
<proteinExistence type="predicted"/>
<feature type="signal peptide" evidence="1">
    <location>
        <begin position="1"/>
        <end position="25"/>
    </location>
</feature>
<accession>A0A840UGG7</accession>
<gene>
    <name evidence="2" type="ORF">HNR38_001954</name>
</gene>
<dbReference type="InterPro" id="IPR016875">
    <property type="entry name" value="UCP028200"/>
</dbReference>
<dbReference type="PROSITE" id="PS51257">
    <property type="entry name" value="PROKAR_LIPOPROTEIN"/>
    <property type="match status" value="1"/>
</dbReference>
<evidence type="ECO:0000313" key="2">
    <source>
        <dbReference type="EMBL" id="MBB5321465.1"/>
    </source>
</evidence>
<dbReference type="Proteomes" id="UP000591735">
    <property type="component" value="Unassembled WGS sequence"/>
</dbReference>
<evidence type="ECO:0000313" key="3">
    <source>
        <dbReference type="Proteomes" id="UP000591735"/>
    </source>
</evidence>
<reference evidence="2 3" key="1">
    <citation type="submission" date="2020-08" db="EMBL/GenBank/DDBJ databases">
        <title>Genomic Encyclopedia of Type Strains, Phase IV (KMG-IV): sequencing the most valuable type-strain genomes for metagenomic binning, comparative biology and taxonomic classification.</title>
        <authorList>
            <person name="Goeker M."/>
        </authorList>
    </citation>
    <scope>NUCLEOTIDE SEQUENCE [LARGE SCALE GENOMIC DNA]</scope>
    <source>
        <strain evidence="2 3">DSM 22359</strain>
    </source>
</reference>
<keyword evidence="1" id="KW-0732">Signal</keyword>
<comment type="caution">
    <text evidence="2">The sequence shown here is derived from an EMBL/GenBank/DDBJ whole genome shotgun (WGS) entry which is preliminary data.</text>
</comment>
<dbReference type="AlphaFoldDB" id="A0A840UGG7"/>
<keyword evidence="3" id="KW-1185">Reference proteome</keyword>
<evidence type="ECO:0008006" key="4">
    <source>
        <dbReference type="Google" id="ProtNLM"/>
    </source>
</evidence>
<dbReference type="RefSeq" id="WP_183702971.1">
    <property type="nucleotide sequence ID" value="NZ_JACHFE010000004.1"/>
</dbReference>
<dbReference type="PIRSF" id="PIRSF028200">
    <property type="entry name" value="UCP028200"/>
    <property type="match status" value="1"/>
</dbReference>
<organism evidence="2 3">
    <name type="scientific">Marinobacter oulmenensis</name>
    <dbReference type="NCBI Taxonomy" id="643747"/>
    <lineage>
        <taxon>Bacteria</taxon>
        <taxon>Pseudomonadati</taxon>
        <taxon>Pseudomonadota</taxon>
        <taxon>Gammaproteobacteria</taxon>
        <taxon>Pseudomonadales</taxon>
        <taxon>Marinobacteraceae</taxon>
        <taxon>Marinobacter</taxon>
    </lineage>
</organism>